<dbReference type="Gene3D" id="1.10.1000.11">
    <property type="entry name" value="Arf Nucleotide-binding Site Opener,domain 2"/>
    <property type="match status" value="1"/>
</dbReference>
<feature type="compositionally biased region" description="Basic and acidic residues" evidence="3">
    <location>
        <begin position="69"/>
        <end position="78"/>
    </location>
</feature>
<feature type="compositionally biased region" description="Polar residues" evidence="3">
    <location>
        <begin position="79"/>
        <end position="113"/>
    </location>
</feature>
<evidence type="ECO:0000259" key="4">
    <source>
        <dbReference type="PROSITE" id="PS50190"/>
    </source>
</evidence>
<comment type="caution">
    <text evidence="5">The sequence shown here is derived from an EMBL/GenBank/DDBJ whole genome shotgun (WGS) entry which is preliminary data.</text>
</comment>
<dbReference type="InterPro" id="IPR023394">
    <property type="entry name" value="Sec7_C_sf"/>
</dbReference>
<feature type="non-terminal residue" evidence="5">
    <location>
        <position position="257"/>
    </location>
</feature>
<protein>
    <recommendedName>
        <fullName evidence="4">SEC7 domain-containing protein</fullName>
    </recommendedName>
</protein>
<dbReference type="InterPro" id="IPR000904">
    <property type="entry name" value="Sec7_dom"/>
</dbReference>
<feature type="domain" description="SEC7" evidence="4">
    <location>
        <begin position="151"/>
        <end position="257"/>
    </location>
</feature>
<feature type="compositionally biased region" description="Basic and acidic residues" evidence="3">
    <location>
        <begin position="123"/>
        <end position="132"/>
    </location>
</feature>
<dbReference type="GO" id="GO:0016020">
    <property type="term" value="C:membrane"/>
    <property type="evidence" value="ECO:0007669"/>
    <property type="project" value="UniProtKB-SubCell"/>
</dbReference>
<dbReference type="GO" id="GO:0005085">
    <property type="term" value="F:guanyl-nucleotide exchange factor activity"/>
    <property type="evidence" value="ECO:0007669"/>
    <property type="project" value="InterPro"/>
</dbReference>
<dbReference type="GO" id="GO:0032012">
    <property type="term" value="P:regulation of ARF protein signal transduction"/>
    <property type="evidence" value="ECO:0007669"/>
    <property type="project" value="InterPro"/>
</dbReference>
<reference evidence="5 6" key="1">
    <citation type="submission" date="2020-10" db="EMBL/GenBank/DDBJ databases">
        <title>The Coptis chinensis genome and diversification of protoberbering-type alkaloids.</title>
        <authorList>
            <person name="Wang B."/>
            <person name="Shu S."/>
            <person name="Song C."/>
            <person name="Liu Y."/>
        </authorList>
    </citation>
    <scope>NUCLEOTIDE SEQUENCE [LARGE SCALE GENOMIC DNA]</scope>
    <source>
        <strain evidence="5">HL-2020</strain>
        <tissue evidence="5">Leaf</tissue>
    </source>
</reference>
<dbReference type="InterPro" id="IPR035999">
    <property type="entry name" value="Sec7_dom_sf"/>
</dbReference>
<evidence type="ECO:0000313" key="6">
    <source>
        <dbReference type="Proteomes" id="UP000631114"/>
    </source>
</evidence>
<dbReference type="SUPFAM" id="SSF48425">
    <property type="entry name" value="Sec7 domain"/>
    <property type="match status" value="1"/>
</dbReference>
<dbReference type="OrthoDB" id="430364at2759"/>
<dbReference type="Pfam" id="PF01369">
    <property type="entry name" value="Sec7"/>
    <property type="match status" value="1"/>
</dbReference>
<dbReference type="PANTHER" id="PTHR10663">
    <property type="entry name" value="GUANYL-NUCLEOTIDE EXCHANGE FACTOR"/>
    <property type="match status" value="1"/>
</dbReference>
<dbReference type="Proteomes" id="UP000631114">
    <property type="component" value="Unassembled WGS sequence"/>
</dbReference>
<feature type="region of interest" description="Disordered" evidence="3">
    <location>
        <begin position="69"/>
        <end position="136"/>
    </location>
</feature>
<dbReference type="SMART" id="SM00222">
    <property type="entry name" value="Sec7"/>
    <property type="match status" value="1"/>
</dbReference>
<accession>A0A835IZV2</accession>
<dbReference type="AlphaFoldDB" id="A0A835IZV2"/>
<keyword evidence="6" id="KW-1185">Reference proteome</keyword>
<dbReference type="GO" id="GO:0005802">
    <property type="term" value="C:trans-Golgi network"/>
    <property type="evidence" value="ECO:0007669"/>
    <property type="project" value="TreeGrafter"/>
</dbReference>
<dbReference type="GO" id="GO:0005829">
    <property type="term" value="C:cytosol"/>
    <property type="evidence" value="ECO:0007669"/>
    <property type="project" value="UniProtKB-SubCell"/>
</dbReference>
<name>A0A835IZV2_9MAGN</name>
<comment type="subcellular location">
    <subcellularLocation>
        <location evidence="2">Cytoplasm</location>
        <location evidence="2">Cytosol</location>
    </subcellularLocation>
    <subcellularLocation>
        <location evidence="1">Membrane</location>
        <topology evidence="1">Peripheral membrane protein</topology>
        <orientation evidence="1">Cytoplasmic side</orientation>
    </subcellularLocation>
</comment>
<evidence type="ECO:0000256" key="3">
    <source>
        <dbReference type="SAM" id="MobiDB-lite"/>
    </source>
</evidence>
<dbReference type="PANTHER" id="PTHR10663:SF312">
    <property type="entry name" value="BREFELDIN A-INHIBITED GUANINE NUCLEOTIDE-EXCHANGE PROTEIN 5"/>
    <property type="match status" value="1"/>
</dbReference>
<organism evidence="5 6">
    <name type="scientific">Coptis chinensis</name>
    <dbReference type="NCBI Taxonomy" id="261450"/>
    <lineage>
        <taxon>Eukaryota</taxon>
        <taxon>Viridiplantae</taxon>
        <taxon>Streptophyta</taxon>
        <taxon>Embryophyta</taxon>
        <taxon>Tracheophyta</taxon>
        <taxon>Spermatophyta</taxon>
        <taxon>Magnoliopsida</taxon>
        <taxon>Ranunculales</taxon>
        <taxon>Ranunculaceae</taxon>
        <taxon>Coptidoideae</taxon>
        <taxon>Coptis</taxon>
    </lineage>
</organism>
<evidence type="ECO:0000313" key="5">
    <source>
        <dbReference type="EMBL" id="KAF9626444.1"/>
    </source>
</evidence>
<dbReference type="EMBL" id="JADFTS010000001">
    <property type="protein sequence ID" value="KAF9626444.1"/>
    <property type="molecule type" value="Genomic_DNA"/>
</dbReference>
<dbReference type="PROSITE" id="PS50190">
    <property type="entry name" value="SEC7"/>
    <property type="match status" value="1"/>
</dbReference>
<sequence>MGGEAASPAAAMSVLKFMVDLAKMCPPFSAICRRAEFLESCVDLYFSCVRAACAVKMAKNLSIRTEEKNLNDSDDTHSSQHTFSSLPHEQEQSAKTSISVGSFPQGQVSTSSEDMFGPPNYSVHDEGEEKLSSSRKSLNKTLDGVAGLKSEGLDLDQMSKFNRLPGKGIEYLISNMLVNSPSSVVRFLRSTPSLDKAMVGDYLGQHEEFPLAVMHAFVDSMKFLGMKFHTSIKKFLKGFRLPGEAQKIDRIMEKFVE</sequence>
<gene>
    <name evidence="5" type="ORF">IFM89_034378</name>
</gene>
<evidence type="ECO:0000256" key="1">
    <source>
        <dbReference type="ARBA" id="ARBA00004287"/>
    </source>
</evidence>
<dbReference type="Gene3D" id="1.10.220.20">
    <property type="match status" value="1"/>
</dbReference>
<evidence type="ECO:0000256" key="2">
    <source>
        <dbReference type="ARBA" id="ARBA00004514"/>
    </source>
</evidence>
<proteinExistence type="predicted"/>